<dbReference type="GO" id="GO:0007608">
    <property type="term" value="P:sensory perception of smell"/>
    <property type="evidence" value="ECO:0007669"/>
    <property type="project" value="UniProtKB-KW"/>
</dbReference>
<evidence type="ECO:0000256" key="1">
    <source>
        <dbReference type="ARBA" id="ARBA00004651"/>
    </source>
</evidence>
<dbReference type="PRINTS" id="PR01609">
    <property type="entry name" value="CD36FAMILY"/>
</dbReference>
<evidence type="ECO:0000256" key="2">
    <source>
        <dbReference type="ARBA" id="ARBA00010532"/>
    </source>
</evidence>
<evidence type="ECO:0000256" key="5">
    <source>
        <dbReference type="ARBA" id="ARBA00022692"/>
    </source>
</evidence>
<dbReference type="PANTHER" id="PTHR11923:SF69">
    <property type="entry name" value="SENSORY NEURON MEMBRANE PROTEIN 1"/>
    <property type="match status" value="1"/>
</dbReference>
<dbReference type="EMBL" id="KU302714">
    <property type="protein sequence ID" value="ANE31722.1"/>
    <property type="molecule type" value="mRNA"/>
</dbReference>
<name>A0A172SNN5_CYDPO</name>
<evidence type="ECO:0000313" key="13">
    <source>
        <dbReference type="EMBL" id="ANE31722.1"/>
    </source>
</evidence>
<keyword evidence="4" id="KW-0716">Sensory transduction</keyword>
<dbReference type="GO" id="GO:0005044">
    <property type="term" value="F:scavenger receptor activity"/>
    <property type="evidence" value="ECO:0007669"/>
    <property type="project" value="TreeGrafter"/>
</dbReference>
<dbReference type="Pfam" id="PF01130">
    <property type="entry name" value="CD36"/>
    <property type="match status" value="1"/>
</dbReference>
<keyword evidence="11" id="KW-0325">Glycoprotein</keyword>
<evidence type="ECO:0000256" key="6">
    <source>
        <dbReference type="ARBA" id="ARBA00022725"/>
    </source>
</evidence>
<evidence type="ECO:0000256" key="9">
    <source>
        <dbReference type="ARBA" id="ARBA00023157"/>
    </source>
</evidence>
<protein>
    <submittedName>
        <fullName evidence="13">Sensory neuron membrane protein SNMP2</fullName>
    </submittedName>
</protein>
<comment type="similarity">
    <text evidence="2">Belongs to the CD36 family.</text>
</comment>
<comment type="subcellular location">
    <subcellularLocation>
        <location evidence="1">Cell membrane</location>
        <topology evidence="1">Multi-pass membrane protein</topology>
    </subcellularLocation>
</comment>
<evidence type="ECO:0000256" key="12">
    <source>
        <dbReference type="SAM" id="Phobius"/>
    </source>
</evidence>
<evidence type="ECO:0000256" key="11">
    <source>
        <dbReference type="ARBA" id="ARBA00023180"/>
    </source>
</evidence>
<keyword evidence="9" id="KW-1015">Disulfide bond</keyword>
<dbReference type="AlphaFoldDB" id="A0A172SNN5"/>
<keyword evidence="3" id="KW-1003">Cell membrane</keyword>
<dbReference type="GO" id="GO:0005886">
    <property type="term" value="C:plasma membrane"/>
    <property type="evidence" value="ECO:0007669"/>
    <property type="project" value="UniProtKB-SubCell"/>
</dbReference>
<evidence type="ECO:0000256" key="8">
    <source>
        <dbReference type="ARBA" id="ARBA00023136"/>
    </source>
</evidence>
<keyword evidence="5 12" id="KW-0812">Transmembrane</keyword>
<dbReference type="InterPro" id="IPR002159">
    <property type="entry name" value="CD36_fam"/>
</dbReference>
<keyword evidence="6" id="KW-0552">Olfaction</keyword>
<proteinExistence type="evidence at transcript level"/>
<keyword evidence="7 12" id="KW-1133">Transmembrane helix</keyword>
<accession>A0A172SNN5</accession>
<reference evidence="13" key="1">
    <citation type="submission" date="2015-12" db="EMBL/GenBank/DDBJ databases">
        <title>Expression of sensory neuron membrane protein SNMP2 in olfactory sensilla of codling moth Cydia pomonella.</title>
        <authorList>
            <person name="Huang X."/>
            <person name="Liu L."/>
            <person name="Feng J."/>
        </authorList>
    </citation>
    <scope>NUCLEOTIDE SEQUENCE</scope>
</reference>
<evidence type="ECO:0000256" key="4">
    <source>
        <dbReference type="ARBA" id="ARBA00022606"/>
    </source>
</evidence>
<dbReference type="PANTHER" id="PTHR11923">
    <property type="entry name" value="SCAVENGER RECEPTOR CLASS B TYPE-1 SR-B1"/>
    <property type="match status" value="1"/>
</dbReference>
<feature type="transmembrane region" description="Helical" evidence="12">
    <location>
        <begin position="468"/>
        <end position="489"/>
    </location>
</feature>
<evidence type="ECO:0000256" key="3">
    <source>
        <dbReference type="ARBA" id="ARBA00022475"/>
    </source>
</evidence>
<keyword evidence="10" id="KW-0675">Receptor</keyword>
<evidence type="ECO:0000256" key="10">
    <source>
        <dbReference type="ARBA" id="ARBA00023170"/>
    </source>
</evidence>
<organism evidence="13">
    <name type="scientific">Cydia pomonella</name>
    <name type="common">Codling moth</name>
    <dbReference type="NCBI Taxonomy" id="82600"/>
    <lineage>
        <taxon>Eukaryota</taxon>
        <taxon>Metazoa</taxon>
        <taxon>Ecdysozoa</taxon>
        <taxon>Arthropoda</taxon>
        <taxon>Hexapoda</taxon>
        <taxon>Insecta</taxon>
        <taxon>Pterygota</taxon>
        <taxon>Neoptera</taxon>
        <taxon>Endopterygota</taxon>
        <taxon>Lepidoptera</taxon>
        <taxon>Glossata</taxon>
        <taxon>Ditrysia</taxon>
        <taxon>Tortricoidea</taxon>
        <taxon>Tortricidae</taxon>
        <taxon>Olethreutinae</taxon>
        <taxon>Grapholitini</taxon>
        <taxon>Cydia</taxon>
    </lineage>
</organism>
<dbReference type="GO" id="GO:0005737">
    <property type="term" value="C:cytoplasm"/>
    <property type="evidence" value="ECO:0007669"/>
    <property type="project" value="TreeGrafter"/>
</dbReference>
<evidence type="ECO:0000256" key="7">
    <source>
        <dbReference type="ARBA" id="ARBA00022989"/>
    </source>
</evidence>
<sequence length="524" mass="59186">MIGKQSRMFFLISLCGLMFAILLATWGIPKIVRSQIQKNVQIDPSSQMFDKWRKLPMPLTFKVYVFNVTNAEDISAGAKPELEEIGPYVYKQYRERTILGYGENDTVEYMLKKTFVFDQKETGSLSEDDEVTVINFTYMAALLQVQELMPGLVGMINGALGEMFTNLTDPFLRVKIKDLFFDGVHLNCVGENSALGLVCGKMKSDKPATMRPSEDGNGFYFSMFSHMNLTETGPYQMVRGTKNVQELGHIVSYKGKKEMKSWRDPYCNQLNGSDASVFPPVEDSPPKRLYSFEPEVCRSLYANLVGPATIFNMKAIYYEIGEEALAAKTANRDNKCFCRKNWSANHDGCLLMGVLNLEPCQGAPALATLPRFYLASEELLEYFAGGISPDKEKHNTYVYLDPITGVVLKGVRRLQFNIELRQMKGIPQLENVRTGVFPLLWIDEGAELPPEIQQELKQSHTLLGYVEMARWILLSIAILVLLASVVKLGRSGALPMWAKWARSGALPIVWATYKFCQFRTVSNW</sequence>
<keyword evidence="8 12" id="KW-0472">Membrane</keyword>